<evidence type="ECO:0000256" key="2">
    <source>
        <dbReference type="SAM" id="Phobius"/>
    </source>
</evidence>
<accession>A0A6J8CP70</accession>
<dbReference type="PANTHER" id="PTHR33331:SF13">
    <property type="entry name" value="COILED-COIL DOMAIN CONTAINING 162"/>
    <property type="match status" value="1"/>
</dbReference>
<dbReference type="AlphaFoldDB" id="A0A6J8CP70"/>
<feature type="transmembrane region" description="Helical" evidence="2">
    <location>
        <begin position="356"/>
        <end position="378"/>
    </location>
</feature>
<dbReference type="InterPro" id="IPR040401">
    <property type="entry name" value="CCDC162"/>
</dbReference>
<organism evidence="3 4">
    <name type="scientific">Mytilus coruscus</name>
    <name type="common">Sea mussel</name>
    <dbReference type="NCBI Taxonomy" id="42192"/>
    <lineage>
        <taxon>Eukaryota</taxon>
        <taxon>Metazoa</taxon>
        <taxon>Spiralia</taxon>
        <taxon>Lophotrochozoa</taxon>
        <taxon>Mollusca</taxon>
        <taxon>Bivalvia</taxon>
        <taxon>Autobranchia</taxon>
        <taxon>Pteriomorphia</taxon>
        <taxon>Mytilida</taxon>
        <taxon>Mytiloidea</taxon>
        <taxon>Mytilidae</taxon>
        <taxon>Mytilinae</taxon>
        <taxon>Mytilus</taxon>
    </lineage>
</organism>
<evidence type="ECO:0000313" key="3">
    <source>
        <dbReference type="EMBL" id="CAC5397179.1"/>
    </source>
</evidence>
<dbReference type="Proteomes" id="UP000507470">
    <property type="component" value="Unassembled WGS sequence"/>
</dbReference>
<keyword evidence="4" id="KW-1185">Reference proteome</keyword>
<name>A0A6J8CP70_MYTCO</name>
<feature type="region of interest" description="Disordered" evidence="1">
    <location>
        <begin position="238"/>
        <end position="279"/>
    </location>
</feature>
<gene>
    <name evidence="3" type="ORF">MCOR_31638</name>
</gene>
<evidence type="ECO:0000256" key="1">
    <source>
        <dbReference type="SAM" id="MobiDB-lite"/>
    </source>
</evidence>
<dbReference type="PANTHER" id="PTHR33331">
    <property type="entry name" value="COILED-COIL DOMAIN-CONTAINING PROTEIN 162"/>
    <property type="match status" value="1"/>
</dbReference>
<sequence>MLEFHPSLCLASRIPEALKYVLQELVYFHRPETAHDTLMIERKMLEIAVKEWDKMGKLGDQFTTNTQKDLFSDVFVDDPWFMSEIAQFQVEQMQNDTAQTKKMGKEKQMQMLQAVGRLLDALTYRHRLMDASLETTILAQIFKKQAQEMGFNEYHMYIRSVQMESAPFKDDAGKPPPIFMTDVQEDDGSVYKESLLNLLKHGKLENFQIVLKVQIVHKNALISAVLQHDACIPIKEHETLKSGRASPTETKSEKSSQTQLTNYSSRTDTGMGTKMRSSDAGEKLRRLPEAFISIQMEKTPSRDLMLNEFFQKRNSMSPLMRNNAEEMEKLKRYLSWFAHNILLRMVYLYDRIYYKVYLNSFGNVCSLFLVVLWCLNLYTFDHFDNFQ</sequence>
<keyword evidence="2" id="KW-1133">Transmembrane helix</keyword>
<protein>
    <submittedName>
        <fullName evidence="3">Uncharacterized protein</fullName>
    </submittedName>
</protein>
<reference evidence="3 4" key="1">
    <citation type="submission" date="2020-06" db="EMBL/GenBank/DDBJ databases">
        <authorList>
            <person name="Li R."/>
            <person name="Bekaert M."/>
        </authorList>
    </citation>
    <scope>NUCLEOTIDE SEQUENCE [LARGE SCALE GENOMIC DNA]</scope>
    <source>
        <strain evidence="4">wild</strain>
    </source>
</reference>
<keyword evidence="2" id="KW-0812">Transmembrane</keyword>
<keyword evidence="2" id="KW-0472">Membrane</keyword>
<evidence type="ECO:0000313" key="4">
    <source>
        <dbReference type="Proteomes" id="UP000507470"/>
    </source>
</evidence>
<proteinExistence type="predicted"/>
<dbReference type="EMBL" id="CACVKT020005666">
    <property type="protein sequence ID" value="CAC5397179.1"/>
    <property type="molecule type" value="Genomic_DNA"/>
</dbReference>
<dbReference type="OrthoDB" id="76966at2759"/>
<feature type="compositionally biased region" description="Polar residues" evidence="1">
    <location>
        <begin position="245"/>
        <end position="270"/>
    </location>
</feature>